<accession>A0A845RHN3</accession>
<dbReference type="OrthoDB" id="1858262at2"/>
<gene>
    <name evidence="1" type="ORF">D3Z39_00050</name>
</gene>
<dbReference type="EMBL" id="QXWZ01000001">
    <property type="protein sequence ID" value="NBI77282.1"/>
    <property type="molecule type" value="Genomic_DNA"/>
</dbReference>
<evidence type="ECO:0000313" key="1">
    <source>
        <dbReference type="EMBL" id="NBI77282.1"/>
    </source>
</evidence>
<dbReference type="Proteomes" id="UP000446348">
    <property type="component" value="Unassembled WGS sequence"/>
</dbReference>
<sequence length="69" mass="7943">MKVIAYIHSLKDHKNNRHVLDKAEIIRKIGDNLYLAEYNGIRCTAIFNPFAGTYFVDDVYGIQEKVKNG</sequence>
<evidence type="ECO:0000313" key="2">
    <source>
        <dbReference type="Proteomes" id="UP000446348"/>
    </source>
</evidence>
<proteinExistence type="predicted"/>
<protein>
    <submittedName>
        <fullName evidence="1">Uncharacterized protein</fullName>
    </submittedName>
</protein>
<comment type="caution">
    <text evidence="1">The sequence shown here is derived from an EMBL/GenBank/DDBJ whole genome shotgun (WGS) entry which is preliminary data.</text>
</comment>
<organism evidence="1 2">
    <name type="scientific">Anaerotruncus colihominis</name>
    <dbReference type="NCBI Taxonomy" id="169435"/>
    <lineage>
        <taxon>Bacteria</taxon>
        <taxon>Bacillati</taxon>
        <taxon>Bacillota</taxon>
        <taxon>Clostridia</taxon>
        <taxon>Eubacteriales</taxon>
        <taxon>Oscillospiraceae</taxon>
        <taxon>Anaerotruncus</taxon>
    </lineage>
</organism>
<name>A0A845RHN3_9FIRM</name>
<reference evidence="1 2" key="1">
    <citation type="submission" date="2018-08" db="EMBL/GenBank/DDBJ databases">
        <title>Murine metabolic-syndrome-specific gut microbial biobank.</title>
        <authorList>
            <person name="Liu C."/>
        </authorList>
    </citation>
    <scope>NUCLEOTIDE SEQUENCE [LARGE SCALE GENOMIC DNA]</scope>
    <source>
        <strain evidence="1 2">X69</strain>
    </source>
</reference>
<dbReference type="AlphaFoldDB" id="A0A845RHN3"/>